<dbReference type="SMART" id="SM00387">
    <property type="entry name" value="HATPase_c"/>
    <property type="match status" value="1"/>
</dbReference>
<keyword evidence="3" id="KW-0808">Transferase</keyword>
<dbReference type="SUPFAM" id="SSF55874">
    <property type="entry name" value="ATPase domain of HSP90 chaperone/DNA topoisomerase II/histidine kinase"/>
    <property type="match status" value="1"/>
</dbReference>
<dbReference type="InterPro" id="IPR003594">
    <property type="entry name" value="HATPase_dom"/>
</dbReference>
<dbReference type="EMBL" id="BAAAZC010000027">
    <property type="protein sequence ID" value="GAA3983351.1"/>
    <property type="molecule type" value="Genomic_DNA"/>
</dbReference>
<keyword evidence="4" id="KW-0418">Kinase</keyword>
<dbReference type="InterPro" id="IPR036890">
    <property type="entry name" value="HATPase_C_sf"/>
</dbReference>
<evidence type="ECO:0000313" key="7">
    <source>
        <dbReference type="EMBL" id="GAA3983351.1"/>
    </source>
</evidence>
<proteinExistence type="predicted"/>
<name>A0ABP7QJ37_9SPHI</name>
<dbReference type="PROSITE" id="PS50109">
    <property type="entry name" value="HIS_KIN"/>
    <property type="match status" value="1"/>
</dbReference>
<dbReference type="InterPro" id="IPR050736">
    <property type="entry name" value="Sensor_HK_Regulatory"/>
</dbReference>
<evidence type="ECO:0000256" key="1">
    <source>
        <dbReference type="ARBA" id="ARBA00000085"/>
    </source>
</evidence>
<evidence type="ECO:0000259" key="6">
    <source>
        <dbReference type="PROSITE" id="PS50109"/>
    </source>
</evidence>
<keyword evidence="8" id="KW-1185">Reference proteome</keyword>
<dbReference type="CDD" id="cd00075">
    <property type="entry name" value="HATPase"/>
    <property type="match status" value="1"/>
</dbReference>
<dbReference type="PRINTS" id="PR00344">
    <property type="entry name" value="BCTRLSENSOR"/>
</dbReference>
<evidence type="ECO:0000256" key="4">
    <source>
        <dbReference type="ARBA" id="ARBA00022777"/>
    </source>
</evidence>
<dbReference type="Pfam" id="PF02518">
    <property type="entry name" value="HATPase_c"/>
    <property type="match status" value="1"/>
</dbReference>
<dbReference type="RefSeq" id="WP_259090052.1">
    <property type="nucleotide sequence ID" value="NZ_BAAAZC010000027.1"/>
</dbReference>
<organism evidence="7 8">
    <name type="scientific">Mucilaginibacter dorajii</name>
    <dbReference type="NCBI Taxonomy" id="692994"/>
    <lineage>
        <taxon>Bacteria</taxon>
        <taxon>Pseudomonadati</taxon>
        <taxon>Bacteroidota</taxon>
        <taxon>Sphingobacteriia</taxon>
        <taxon>Sphingobacteriales</taxon>
        <taxon>Sphingobacteriaceae</taxon>
        <taxon>Mucilaginibacter</taxon>
    </lineage>
</organism>
<sequence length="158" mass="17768">MLNPPKPQSEELRSLAALFNINNSIRNCLSLIQNDTSNRRIICLFDPLIKLVSGDEEKISQVILHFVKNAIRYSPKAKKIEVRTSAENGSIKVSVSDHGIGIPPQLLRSLFEFNKQENRQETGLKTAAHIIESHYGHIGVESYVDIGSTFWFVLPAQQ</sequence>
<accession>A0ABP7QJ37</accession>
<feature type="domain" description="Histidine kinase" evidence="6">
    <location>
        <begin position="52"/>
        <end position="158"/>
    </location>
</feature>
<evidence type="ECO:0000313" key="8">
    <source>
        <dbReference type="Proteomes" id="UP001500742"/>
    </source>
</evidence>
<comment type="catalytic activity">
    <reaction evidence="1">
        <text>ATP + protein L-histidine = ADP + protein N-phospho-L-histidine.</text>
        <dbReference type="EC" id="2.7.13.3"/>
    </reaction>
</comment>
<dbReference type="Proteomes" id="UP001500742">
    <property type="component" value="Unassembled WGS sequence"/>
</dbReference>
<evidence type="ECO:0000256" key="2">
    <source>
        <dbReference type="ARBA" id="ARBA00012438"/>
    </source>
</evidence>
<dbReference type="InterPro" id="IPR005467">
    <property type="entry name" value="His_kinase_dom"/>
</dbReference>
<dbReference type="InterPro" id="IPR004358">
    <property type="entry name" value="Sig_transdc_His_kin-like_C"/>
</dbReference>
<dbReference type="EC" id="2.7.13.3" evidence="2"/>
<dbReference type="PANTHER" id="PTHR43711:SF31">
    <property type="entry name" value="HISTIDINE KINASE"/>
    <property type="match status" value="1"/>
</dbReference>
<evidence type="ECO:0000256" key="3">
    <source>
        <dbReference type="ARBA" id="ARBA00022679"/>
    </source>
</evidence>
<gene>
    <name evidence="7" type="ORF">GCM10022210_38780</name>
</gene>
<dbReference type="Gene3D" id="3.30.565.10">
    <property type="entry name" value="Histidine kinase-like ATPase, C-terminal domain"/>
    <property type="match status" value="1"/>
</dbReference>
<comment type="caution">
    <text evidence="7">The sequence shown here is derived from an EMBL/GenBank/DDBJ whole genome shotgun (WGS) entry which is preliminary data.</text>
</comment>
<reference evidence="8" key="1">
    <citation type="journal article" date="2019" name="Int. J. Syst. Evol. Microbiol.">
        <title>The Global Catalogue of Microorganisms (GCM) 10K type strain sequencing project: providing services to taxonomists for standard genome sequencing and annotation.</title>
        <authorList>
            <consortium name="The Broad Institute Genomics Platform"/>
            <consortium name="The Broad Institute Genome Sequencing Center for Infectious Disease"/>
            <person name="Wu L."/>
            <person name="Ma J."/>
        </authorList>
    </citation>
    <scope>NUCLEOTIDE SEQUENCE [LARGE SCALE GENOMIC DNA]</scope>
    <source>
        <strain evidence="8">JCM 16601</strain>
    </source>
</reference>
<keyword evidence="5" id="KW-0902">Two-component regulatory system</keyword>
<protein>
    <recommendedName>
        <fullName evidence="2">histidine kinase</fullName>
        <ecNumber evidence="2">2.7.13.3</ecNumber>
    </recommendedName>
</protein>
<evidence type="ECO:0000256" key="5">
    <source>
        <dbReference type="ARBA" id="ARBA00023012"/>
    </source>
</evidence>
<dbReference type="PANTHER" id="PTHR43711">
    <property type="entry name" value="TWO-COMPONENT HISTIDINE KINASE"/>
    <property type="match status" value="1"/>
</dbReference>